<evidence type="ECO:0000313" key="1">
    <source>
        <dbReference type="EMBL" id="ACP26009.1"/>
    </source>
</evidence>
<dbReference type="EMBL" id="CP001389">
    <property type="protein sequence ID" value="ACP26009.1"/>
    <property type="molecule type" value="Genomic_DNA"/>
</dbReference>
<dbReference type="AlphaFoldDB" id="C3MFF2"/>
<reference evidence="1 2" key="1">
    <citation type="journal article" date="2009" name="Appl. Environ. Microbiol.">
        <title>Rhizobium sp. strain NGR234 possesses a remarkable number of secretion systems.</title>
        <authorList>
            <person name="Schmeisser C."/>
            <person name="Liesegang H."/>
            <person name="Krysciak D."/>
            <person name="Bakkou N."/>
            <person name="Le Quere A."/>
            <person name="Wollherr A."/>
            <person name="Heinemeyer I."/>
            <person name="Morgenstern B."/>
            <person name="Pommerening-Roeser A."/>
            <person name="Flores M."/>
            <person name="Palacios R."/>
            <person name="Brenner S."/>
            <person name="Gottschalk G."/>
            <person name="Schmitz R.A."/>
            <person name="Broughton W.J."/>
            <person name="Perret X."/>
            <person name="Strittmatter A.W."/>
            <person name="Streit W.R."/>
        </authorList>
    </citation>
    <scope>NUCLEOTIDE SEQUENCE [LARGE SCALE GENOMIC DNA]</scope>
    <source>
        <strain evidence="2">NBRC 101917 / NGR234</strain>
    </source>
</reference>
<gene>
    <name evidence="1" type="ordered locus">NGR_c22490</name>
</gene>
<accession>C3MFF2</accession>
<sequence>MSLWGLDEFMDADDTQPSAFIVPRCQWQAAVLFRFMDTQYPATVSPIDMVDRFREREWEKPDLVFMKTETSRKIAALAEDFKSAYEEVLAYMRRLEKAEVVYQKPGKTFYMTYDFKKKLKATLEALQAADANRDVIREVYEDIEKLLKPGGGGMPDFEGWLQQQANQHELAVQEFLANDDLVYGIVENLKEIEQVIQKRADGEWEELPDDLMGLPLVDMVNRLMQTWHEAEESAGDGWRARMENP</sequence>
<protein>
    <submittedName>
        <fullName evidence="1">Uncharacterized protein</fullName>
    </submittedName>
</protein>
<evidence type="ECO:0000313" key="2">
    <source>
        <dbReference type="Proteomes" id="UP000001054"/>
    </source>
</evidence>
<keyword evidence="2" id="KW-1185">Reference proteome</keyword>
<dbReference type="PATRIC" id="fig|394.7.peg.5069"/>
<dbReference type="Proteomes" id="UP000001054">
    <property type="component" value="Chromosome"/>
</dbReference>
<organism evidence="1 2">
    <name type="scientific">Sinorhizobium fredii (strain NBRC 101917 / NGR234)</name>
    <dbReference type="NCBI Taxonomy" id="394"/>
    <lineage>
        <taxon>Bacteria</taxon>
        <taxon>Pseudomonadati</taxon>
        <taxon>Pseudomonadota</taxon>
        <taxon>Alphaproteobacteria</taxon>
        <taxon>Hyphomicrobiales</taxon>
        <taxon>Rhizobiaceae</taxon>
        <taxon>Sinorhizobium/Ensifer group</taxon>
        <taxon>Sinorhizobium</taxon>
    </lineage>
</organism>
<dbReference type="HOGENOM" id="CLU_1132902_0_0_5"/>
<dbReference type="KEGG" id="rhi:NGR_c22490"/>
<dbReference type="eggNOG" id="COG4469">
    <property type="taxonomic scope" value="Bacteria"/>
</dbReference>
<dbReference type="STRING" id="394.NGR_c22490"/>
<dbReference type="OrthoDB" id="9134102at2"/>
<proteinExistence type="predicted"/>
<name>C3MFF2_SINFN</name>